<feature type="region of interest" description="Disordered" evidence="4">
    <location>
        <begin position="231"/>
        <end position="256"/>
    </location>
</feature>
<dbReference type="EMBL" id="CAJGYM010000011">
    <property type="protein sequence ID" value="CAD6189480.1"/>
    <property type="molecule type" value="Genomic_DNA"/>
</dbReference>
<dbReference type="GO" id="GO:0042302">
    <property type="term" value="F:structural constituent of cuticle"/>
    <property type="evidence" value="ECO:0007669"/>
    <property type="project" value="InterPro"/>
</dbReference>
<dbReference type="OrthoDB" id="5856650at2759"/>
<dbReference type="InterPro" id="IPR008160">
    <property type="entry name" value="Collagen"/>
</dbReference>
<comment type="subunit">
    <text evidence="1">Collagen polypeptide chains are complexed within the cuticle by disulfide bonds and other types of covalent cross-links.</text>
</comment>
<proteinExistence type="predicted"/>
<feature type="compositionally biased region" description="Low complexity" evidence="4">
    <location>
        <begin position="275"/>
        <end position="287"/>
    </location>
</feature>
<feature type="region of interest" description="Disordered" evidence="4">
    <location>
        <begin position="274"/>
        <end position="307"/>
    </location>
</feature>
<feature type="signal peptide" evidence="5">
    <location>
        <begin position="1"/>
        <end position="28"/>
    </location>
</feature>
<evidence type="ECO:0000313" key="8">
    <source>
        <dbReference type="Proteomes" id="UP000835052"/>
    </source>
</evidence>
<keyword evidence="5" id="KW-0732">Signal</keyword>
<dbReference type="SMART" id="SM01088">
    <property type="entry name" value="Col_cuticle_N"/>
    <property type="match status" value="1"/>
</dbReference>
<evidence type="ECO:0000256" key="3">
    <source>
        <dbReference type="ARBA" id="ARBA00023157"/>
    </source>
</evidence>
<dbReference type="Pfam" id="PF01484">
    <property type="entry name" value="Col_cuticle_N"/>
    <property type="match status" value="1"/>
</dbReference>
<dbReference type="InterPro" id="IPR002486">
    <property type="entry name" value="Col_cuticle_N"/>
</dbReference>
<evidence type="ECO:0000259" key="6">
    <source>
        <dbReference type="SMART" id="SM01088"/>
    </source>
</evidence>
<dbReference type="Proteomes" id="UP000835052">
    <property type="component" value="Unassembled WGS sequence"/>
</dbReference>
<evidence type="ECO:0000256" key="1">
    <source>
        <dbReference type="ARBA" id="ARBA00011518"/>
    </source>
</evidence>
<keyword evidence="2" id="KW-0677">Repeat</keyword>
<dbReference type="Pfam" id="PF01391">
    <property type="entry name" value="Collagen"/>
    <property type="match status" value="2"/>
</dbReference>
<reference evidence="7" key="1">
    <citation type="submission" date="2020-10" db="EMBL/GenBank/DDBJ databases">
        <authorList>
            <person name="Kikuchi T."/>
        </authorList>
    </citation>
    <scope>NUCLEOTIDE SEQUENCE</scope>
    <source>
        <strain evidence="7">NKZ352</strain>
    </source>
</reference>
<dbReference type="PANTHER" id="PTHR24637">
    <property type="entry name" value="COLLAGEN"/>
    <property type="match status" value="1"/>
</dbReference>
<evidence type="ECO:0000256" key="2">
    <source>
        <dbReference type="ARBA" id="ARBA00022737"/>
    </source>
</evidence>
<sequence>MTARTLCVSISTTTFLLMTSLIASSVLFHDVTNLFNELHDEMSFLKTHTDDIWTSMVVLREDVDITRIRRDYDGYRAAVIVTGDSEGESSGEFPDDIGRPPKLQGLQPCSCSIVPCPPGSPGDVGAAGHDGLDGLDGIDGLDGNDALEGPMKEPVSMKIYCPTGPPGEMGAPGFRGMRGLRGPIGTPGAPGFNGKPGMPGEIGAVGAPGLDGPPGERGSKGNDTEAYFYRPGPKGIPGEPGPEGEEGPLGLPGPGGEPGLPGFQGMAGLRGVDGAQGPIGPQGAPGRQGHDAEYCNCPRREDPLLTH</sequence>
<name>A0A8S1H8I6_9PELO</name>
<feature type="domain" description="Nematode cuticle collagen N-terminal" evidence="6">
    <location>
        <begin position="6"/>
        <end position="56"/>
    </location>
</feature>
<dbReference type="PANTHER" id="PTHR24637:SF356">
    <property type="entry name" value="NEMATODE CUTICLE COLLAGEN N-TERMINAL DOMAIN-CONTAINING PROTEIN"/>
    <property type="match status" value="1"/>
</dbReference>
<keyword evidence="8" id="KW-1185">Reference proteome</keyword>
<gene>
    <name evidence="7" type="ORF">CAUJ_LOCUS5399</name>
</gene>
<accession>A0A8S1H8I6</accession>
<organism evidence="7 8">
    <name type="scientific">Caenorhabditis auriculariae</name>
    <dbReference type="NCBI Taxonomy" id="2777116"/>
    <lineage>
        <taxon>Eukaryota</taxon>
        <taxon>Metazoa</taxon>
        <taxon>Ecdysozoa</taxon>
        <taxon>Nematoda</taxon>
        <taxon>Chromadorea</taxon>
        <taxon>Rhabditida</taxon>
        <taxon>Rhabditina</taxon>
        <taxon>Rhabditomorpha</taxon>
        <taxon>Rhabditoidea</taxon>
        <taxon>Rhabditidae</taxon>
        <taxon>Peloderinae</taxon>
        <taxon>Caenorhabditis</taxon>
    </lineage>
</organism>
<evidence type="ECO:0000256" key="5">
    <source>
        <dbReference type="SAM" id="SignalP"/>
    </source>
</evidence>
<comment type="caution">
    <text evidence="7">The sequence shown here is derived from an EMBL/GenBank/DDBJ whole genome shotgun (WGS) entry which is preliminary data.</text>
</comment>
<keyword evidence="3" id="KW-1015">Disulfide bond</keyword>
<protein>
    <recommendedName>
        <fullName evidence="6">Nematode cuticle collagen N-terminal domain-containing protein</fullName>
    </recommendedName>
</protein>
<feature type="chain" id="PRO_5035758179" description="Nematode cuticle collagen N-terminal domain-containing protein" evidence="5">
    <location>
        <begin position="29"/>
        <end position="307"/>
    </location>
</feature>
<dbReference type="AlphaFoldDB" id="A0A8S1H8I6"/>
<evidence type="ECO:0000256" key="4">
    <source>
        <dbReference type="SAM" id="MobiDB-lite"/>
    </source>
</evidence>
<feature type="compositionally biased region" description="Basic and acidic residues" evidence="4">
    <location>
        <begin position="288"/>
        <end position="307"/>
    </location>
</feature>
<evidence type="ECO:0000313" key="7">
    <source>
        <dbReference type="EMBL" id="CAD6189480.1"/>
    </source>
</evidence>